<dbReference type="AlphaFoldDB" id="A0A6L2PA38"/>
<organism evidence="2 3">
    <name type="scientific">Coptotermes formosanus</name>
    <name type="common">Formosan subterranean termite</name>
    <dbReference type="NCBI Taxonomy" id="36987"/>
    <lineage>
        <taxon>Eukaryota</taxon>
        <taxon>Metazoa</taxon>
        <taxon>Ecdysozoa</taxon>
        <taxon>Arthropoda</taxon>
        <taxon>Hexapoda</taxon>
        <taxon>Insecta</taxon>
        <taxon>Pterygota</taxon>
        <taxon>Neoptera</taxon>
        <taxon>Polyneoptera</taxon>
        <taxon>Dictyoptera</taxon>
        <taxon>Blattodea</taxon>
        <taxon>Blattoidea</taxon>
        <taxon>Termitoidae</taxon>
        <taxon>Rhinotermitidae</taxon>
        <taxon>Coptotermes</taxon>
    </lineage>
</organism>
<feature type="non-terminal residue" evidence="2">
    <location>
        <position position="1"/>
    </location>
</feature>
<comment type="caution">
    <text evidence="2">The sequence shown here is derived from an EMBL/GenBank/DDBJ whole genome shotgun (WGS) entry which is preliminary data.</text>
</comment>
<feature type="non-terminal residue" evidence="2">
    <location>
        <position position="94"/>
    </location>
</feature>
<gene>
    <name evidence="2" type="ORF">Cfor_07832</name>
</gene>
<dbReference type="InParanoid" id="A0A6L2PA38"/>
<feature type="compositionally biased region" description="Basic residues" evidence="1">
    <location>
        <begin position="49"/>
        <end position="65"/>
    </location>
</feature>
<evidence type="ECO:0000256" key="1">
    <source>
        <dbReference type="SAM" id="MobiDB-lite"/>
    </source>
</evidence>
<dbReference type="Proteomes" id="UP000502823">
    <property type="component" value="Unassembled WGS sequence"/>
</dbReference>
<keyword evidence="3" id="KW-1185">Reference proteome</keyword>
<proteinExistence type="predicted"/>
<sequence length="94" mass="10937">VTTACRLSEVVVSPDGSDLRRGAFHGAVRAPLQRLQQQQRPRRYEGARPRRRRQIRQIPKSHHKVPGLQRQIDNIRGRITKVPVLQQKVETCWI</sequence>
<reference evidence="3" key="1">
    <citation type="submission" date="2020-01" db="EMBL/GenBank/DDBJ databases">
        <title>Draft genome sequence of the Termite Coptotermes fromosanus.</title>
        <authorList>
            <person name="Itakura S."/>
            <person name="Yosikawa Y."/>
            <person name="Umezawa K."/>
        </authorList>
    </citation>
    <scope>NUCLEOTIDE SEQUENCE [LARGE SCALE GENOMIC DNA]</scope>
</reference>
<name>A0A6L2PA38_COPFO</name>
<evidence type="ECO:0000313" key="3">
    <source>
        <dbReference type="Proteomes" id="UP000502823"/>
    </source>
</evidence>
<accession>A0A6L2PA38</accession>
<dbReference type="OrthoDB" id="5988014at2759"/>
<evidence type="ECO:0000313" key="2">
    <source>
        <dbReference type="EMBL" id="GFG28180.1"/>
    </source>
</evidence>
<protein>
    <submittedName>
        <fullName evidence="2">Uncharacterized protein</fullName>
    </submittedName>
</protein>
<feature type="region of interest" description="Disordered" evidence="1">
    <location>
        <begin position="33"/>
        <end position="67"/>
    </location>
</feature>
<dbReference type="EMBL" id="BLKM01003281">
    <property type="protein sequence ID" value="GFG28180.1"/>
    <property type="molecule type" value="Genomic_DNA"/>
</dbReference>